<accession>V6LRX4</accession>
<dbReference type="EMBL" id="KI546040">
    <property type="protein sequence ID" value="EST47407.1"/>
    <property type="molecule type" value="Genomic_DNA"/>
</dbReference>
<protein>
    <submittedName>
        <fullName evidence="1">Uncharacterized protein</fullName>
    </submittedName>
</protein>
<evidence type="ECO:0000313" key="1">
    <source>
        <dbReference type="EMBL" id="EST47407.1"/>
    </source>
</evidence>
<reference evidence="1" key="1">
    <citation type="journal article" date="2014" name="PLoS Genet.">
        <title>The Genome of Spironucleus salmonicida Highlights a Fish Pathogen Adapted to Fluctuating Environments.</title>
        <authorList>
            <person name="Xu F."/>
            <person name="Jerlstrom-Hultqvist J."/>
            <person name="Einarsson E."/>
            <person name="Astvaldsson A."/>
            <person name="Svard S.G."/>
            <person name="Andersson J.O."/>
        </authorList>
    </citation>
    <scope>NUCLEOTIDE SEQUENCE</scope>
</reference>
<name>V6LRX4_9EUKA</name>
<dbReference type="AlphaFoldDB" id="V6LRX4"/>
<proteinExistence type="predicted"/>
<organism evidence="1">
    <name type="scientific">Spironucleus salmonicida</name>
    <dbReference type="NCBI Taxonomy" id="348837"/>
    <lineage>
        <taxon>Eukaryota</taxon>
        <taxon>Metamonada</taxon>
        <taxon>Diplomonadida</taxon>
        <taxon>Hexamitidae</taxon>
        <taxon>Hexamitinae</taxon>
        <taxon>Spironucleus</taxon>
    </lineage>
</organism>
<gene>
    <name evidence="1" type="ORF">SS50377_12393</name>
</gene>
<sequence>MPVRDWSAGCLCAGSHRPTVPDSGLPRASPRARMFWRAGTDSMHPLLQVQWRGSAALQSTKRQTDAWCRILRAGLPAGSNRSPPPGTRRIVLSRPKHGAISTKSATRESHAMKDIVLGKQLQLSNIKIIVVNLLHKLV</sequence>